<feature type="transmembrane region" description="Helical" evidence="1">
    <location>
        <begin position="484"/>
        <end position="508"/>
    </location>
</feature>
<sequence>MSNKNIVLCSDGTGNKGGYGSDSNVYKTYKAVDVTSGKAHQFTFYDQGVGTDKSDTSKNKYWTAMSGAFGFGFQKNVLHLYHFLARCYVPGDNIFLFGFSRGAATVRAFAGFLNACGLIDPKHFLKTDGSIDSAVLSGLVKQAMTCYGTGNPNQHQQFKKQFAFQDPNHAPDGNLKIHFVGVWDTVSALGFPKDFSVLLQGFGRSMDWLTDHSPWWKHSFYDYKLNNAIQNAYHAIAIDDDRETFHPLVWDERGYDHYVEQVWFAGVHSNVGGGYPRTGMSDVALVWMLEKAMAHGLVIYDDVLASYRDGANIYDKLYDSRDGLAMYYRYGPRNLAELSKDSKTGKWLLKNDADIAIHRSAFRKILEVSEAYAPDGLPPKFNVVDHVFDANNPPAAAASKVVLTVDTSAKSAAWQQLSAEADAVINARKHLYVWFSELTMAIILASWFMWVYPPDSVTNLTSGGFSGSISDLLRYLTPVFFENFIRYVVEVHGWISLLMLGTLAALYYRRNSLLNKLDQTCQDMATLIKLVLTAQKNSAQP</sequence>
<keyword evidence="4" id="KW-1185">Reference proteome</keyword>
<keyword evidence="1" id="KW-0812">Transmembrane</keyword>
<keyword evidence="1" id="KW-0472">Membrane</keyword>
<dbReference type="Proteomes" id="UP000077628">
    <property type="component" value="Unassembled WGS sequence"/>
</dbReference>
<dbReference type="AlphaFoldDB" id="A0A177P4R5"/>
<dbReference type="PANTHER" id="PTHR33840:SF1">
    <property type="entry name" value="TLE1 PHOSPHOLIPASE DOMAIN-CONTAINING PROTEIN"/>
    <property type="match status" value="1"/>
</dbReference>
<proteinExistence type="predicted"/>
<comment type="caution">
    <text evidence="3">The sequence shown here is derived from an EMBL/GenBank/DDBJ whole genome shotgun (WGS) entry which is preliminary data.</text>
</comment>
<dbReference type="EMBL" id="LUUK01000048">
    <property type="protein sequence ID" value="OAI24409.1"/>
    <property type="molecule type" value="Genomic_DNA"/>
</dbReference>
<feature type="transmembrane region" description="Helical" evidence="1">
    <location>
        <begin position="431"/>
        <end position="452"/>
    </location>
</feature>
<dbReference type="PANTHER" id="PTHR33840">
    <property type="match status" value="1"/>
</dbReference>
<evidence type="ECO:0000259" key="2">
    <source>
        <dbReference type="Pfam" id="PF09994"/>
    </source>
</evidence>
<name>A0A177P4R5_9GAMM</name>
<protein>
    <recommendedName>
        <fullName evidence="2">T6SS Phospholipase effector Tle1-like catalytic domain-containing protein</fullName>
    </recommendedName>
</protein>
<dbReference type="STRING" id="702114.A1355_20760"/>
<gene>
    <name evidence="3" type="ORF">A1355_20760</name>
</gene>
<dbReference type="InterPro" id="IPR029058">
    <property type="entry name" value="AB_hydrolase_fold"/>
</dbReference>
<dbReference type="Pfam" id="PF09994">
    <property type="entry name" value="T6SS_Tle1-like_cat"/>
    <property type="match status" value="1"/>
</dbReference>
<dbReference type="OrthoDB" id="4378831at2"/>
<keyword evidence="1" id="KW-1133">Transmembrane helix</keyword>
<dbReference type="SUPFAM" id="SSF53474">
    <property type="entry name" value="alpha/beta-Hydrolases"/>
    <property type="match status" value="1"/>
</dbReference>
<dbReference type="InterPro" id="IPR018712">
    <property type="entry name" value="Tle1-like_cat"/>
</dbReference>
<evidence type="ECO:0000256" key="1">
    <source>
        <dbReference type="SAM" id="Phobius"/>
    </source>
</evidence>
<dbReference type="RefSeq" id="WP_064025507.1">
    <property type="nucleotide sequence ID" value="NZ_LUUK01000048.1"/>
</dbReference>
<feature type="domain" description="T6SS Phospholipase effector Tle1-like catalytic" evidence="2">
    <location>
        <begin position="4"/>
        <end position="290"/>
    </location>
</feature>
<reference evidence="4" key="1">
    <citation type="submission" date="2016-03" db="EMBL/GenBank/DDBJ databases">
        <authorList>
            <person name="Heylen K."/>
            <person name="De Vos P."/>
            <person name="Vekeman B."/>
        </authorList>
    </citation>
    <scope>NUCLEOTIDE SEQUENCE [LARGE SCALE GENOMIC DNA]</scope>
    <source>
        <strain evidence="4">R-45383</strain>
    </source>
</reference>
<accession>A0A177P4R5</accession>
<evidence type="ECO:0000313" key="4">
    <source>
        <dbReference type="Proteomes" id="UP000077628"/>
    </source>
</evidence>
<evidence type="ECO:0000313" key="3">
    <source>
        <dbReference type="EMBL" id="OAI24409.1"/>
    </source>
</evidence>
<organism evidence="3 4">
    <name type="scientific">Methylomonas koyamae</name>
    <dbReference type="NCBI Taxonomy" id="702114"/>
    <lineage>
        <taxon>Bacteria</taxon>
        <taxon>Pseudomonadati</taxon>
        <taxon>Pseudomonadota</taxon>
        <taxon>Gammaproteobacteria</taxon>
        <taxon>Methylococcales</taxon>
        <taxon>Methylococcaceae</taxon>
        <taxon>Methylomonas</taxon>
    </lineage>
</organism>